<dbReference type="SUPFAM" id="SSF47113">
    <property type="entry name" value="Histone-fold"/>
    <property type="match status" value="1"/>
</dbReference>
<evidence type="ECO:0000256" key="1">
    <source>
        <dbReference type="ARBA" id="ARBA00001935"/>
    </source>
</evidence>
<dbReference type="FunFam" id="2.70.98.20:FF:000001">
    <property type="entry name" value="Amine oxidase"/>
    <property type="match status" value="1"/>
</dbReference>
<evidence type="ECO:0000313" key="20">
    <source>
        <dbReference type="EMBL" id="CAJ2504585.1"/>
    </source>
</evidence>
<evidence type="ECO:0000256" key="8">
    <source>
        <dbReference type="ARBA" id="ARBA00022723"/>
    </source>
</evidence>
<dbReference type="InterPro" id="IPR015800">
    <property type="entry name" value="Cu_amine_oxidase_N2"/>
</dbReference>
<dbReference type="InterPro" id="IPR020846">
    <property type="entry name" value="MFS_dom"/>
</dbReference>
<keyword evidence="12" id="KW-1015">Disulfide bond</keyword>
<dbReference type="Gene3D" id="1.20.1250.20">
    <property type="entry name" value="MFS general substrate transporter like domains"/>
    <property type="match status" value="1"/>
</dbReference>
<feature type="domain" description="Major facilitator superfamily (MFS) profile" evidence="19">
    <location>
        <begin position="898"/>
        <end position="1381"/>
    </location>
</feature>
<dbReference type="InterPro" id="IPR009072">
    <property type="entry name" value="Histone-fold"/>
</dbReference>
<dbReference type="InterPro" id="IPR016182">
    <property type="entry name" value="Cu_amine_oxidase_N-reg"/>
</dbReference>
<dbReference type="Gene3D" id="2.70.98.20">
    <property type="entry name" value="Copper amine oxidase, catalytic domain"/>
    <property type="match status" value="1"/>
</dbReference>
<comment type="cofactor">
    <cofactor evidence="1">
        <name>Cu cation</name>
        <dbReference type="ChEBI" id="CHEBI:23378"/>
    </cofactor>
</comment>
<gene>
    <name evidence="20" type="ORF">KHLLAP_LOCUS5053</name>
</gene>
<dbReference type="InterPro" id="IPR036259">
    <property type="entry name" value="MFS_trans_sf"/>
</dbReference>
<dbReference type="GO" id="GO:0030527">
    <property type="term" value="F:structural constituent of chromatin"/>
    <property type="evidence" value="ECO:0007669"/>
    <property type="project" value="InterPro"/>
</dbReference>
<dbReference type="Gene3D" id="1.10.20.10">
    <property type="entry name" value="Histone, subunit A"/>
    <property type="match status" value="1"/>
</dbReference>
<dbReference type="EC" id="1.4.3.-" evidence="16"/>
<evidence type="ECO:0000313" key="21">
    <source>
        <dbReference type="Proteomes" id="UP001295740"/>
    </source>
</evidence>
<dbReference type="GO" id="GO:0005507">
    <property type="term" value="F:copper ion binding"/>
    <property type="evidence" value="ECO:0007669"/>
    <property type="project" value="InterPro"/>
</dbReference>
<sequence>MSIGIEETLTMRAPPHPLRPLSDDELLQARSLIVKAHDSDGIALRFRSAHVHEPKKTELVEFLVAEHAGRSPASIPPRQVTVLYDVITDGKHQLTEAIVDVGVGKITNTKTFPEHCQTSYTAQEFALFQDACVSSDMFKAAMEEFSLPDNFTVTIDPWPYGGLDPDETISRYMQGLVFARDASKQNLDSNHYAFPLPIIPVMDIASQKLVRIDRLATGGKGDSLYASPYGGLPTQLFDRSKPAEYVSELLDRPLRSDLKPINVTQPEGASFKVHSDNLIEWQKWRFRVGFTPREGAVLHDVCYDNRPILYRLSFSEMTVPYGDPRPPFHRKQAFDFGDGGIGRAANNLSLGCDCLGVIHYLDATVADSEGNPEVAKNVVCLHEQDNGIGWKHTNFRTNRAVVTRLREFVVQFVVTLANYEYVFAYKLDTAGGITVETRATGVVSVVAIDDGKVSGYGNVVSPGVLAQNHQHIFAVRIDPSIDSYADGDTAVVLEESHPVPMNPETNPYGNGYEIRRQRVERAMHVDAEPRFNRTVKLENVTKKNPVSGKNVGYKFIPNATQLMLADDNSTQAARAPYAKHHLWVTGYRDAELWAAGEFTNQSKKEEGGVRDMVARGDWFIDDPEGVDSTGDEKGQKSSPVVWNVFGLTHNPRVEDWPVMPAEIHQFHIRPADFFTSNPALDVPSTRNESSVLASCCGKDMSWDNSIRTDSEKSVQANAVSHLQASSCPTTVLDLCVCDCDCDSDSDTTTLDHHRGTRPNSASPPARASRRLHGAWWLTAAAAAAAAVNPAYALIFEMVRGANVAPATLASGGRPGVRPVVRPGRQPSRTGSFRAGSPSPTLRAQRNAILRRVSTQYHYHTFPTPAPKTAGRRPSTDSASPHPPAQGHHGLTTPLPVKQLALLALLSLCEQTALNSISPYLPEMVESFPGVGRDQVGLYVGLLASAFALAQLATNLLWGYLSDIIGRKPVMLIGTSLLCVCFAAFGFCTRYVHVLLVHIAMGLLNGNAAVVPTCLGELTDRSNQSKAFTWLPVIYSLGSITGPALGGLLVSEIARDKYPFLAPNLLGASLLALSVLVLAIWFDETLEEQAHVPDWSEMFPWLCGCIKRNKKGSGGSWPWRRGRDVDGAADESGEADDAEAREDSGLLRPQTDEADDHNPKSPSDPATWRQLFNRTTVVLLLTHLIFQLSNSSFNSLYPIFASGTEPTGRDLGADVIGISLSVAGIFTILFQMSLFRPLRSRLGNVGSFRGSLLGFAITMALMPFVGHLDSDPPFGVGDSKIWLYVESGIILVIKNICAVGGLSSVMLLITNSAPSHASLGTLNGFAQTLSAAGRSVGPFLSGGLYTVSTHIQPKGEALAWGLFAGVALVGWAGSYAINGAGLESTDDGPPKLTASDDWLSQSMSEDIGSPYNISRDISLLAPLFSSQTAPTTLSPSPNFIITMARTKQTAKRSTGGKAPRKDLTHRSARKTNVPPGKPRVRRRAKPGMAALREIRRLQKTTDLLIPKLSFQRVVREVVQDFKGEYRFYADALAALQEASEAYLTHLFADTQLIASTCKVVTIKKEHMEV</sequence>
<evidence type="ECO:0000256" key="16">
    <source>
        <dbReference type="RuleBase" id="RU000672"/>
    </source>
</evidence>
<dbReference type="SUPFAM" id="SSF49998">
    <property type="entry name" value="Amine oxidase catalytic domain"/>
    <property type="match status" value="1"/>
</dbReference>
<keyword evidence="10 16" id="KW-0560">Oxidoreductase</keyword>
<evidence type="ECO:0000259" key="19">
    <source>
        <dbReference type="PROSITE" id="PS50850"/>
    </source>
</evidence>
<evidence type="ECO:0000256" key="3">
    <source>
        <dbReference type="ARBA" id="ARBA00004286"/>
    </source>
</evidence>
<proteinExistence type="inferred from homology"/>
<evidence type="ECO:0000256" key="2">
    <source>
        <dbReference type="ARBA" id="ARBA00004141"/>
    </source>
</evidence>
<dbReference type="Proteomes" id="UP001295740">
    <property type="component" value="Unassembled WGS sequence"/>
</dbReference>
<dbReference type="GO" id="GO:0000786">
    <property type="term" value="C:nucleosome"/>
    <property type="evidence" value="ECO:0007669"/>
    <property type="project" value="UniProtKB-KW"/>
</dbReference>
<evidence type="ECO:0000256" key="15">
    <source>
        <dbReference type="PIRSR" id="PIRSR600269-51"/>
    </source>
</evidence>
<feature type="transmembrane region" description="Helical" evidence="18">
    <location>
        <begin position="1026"/>
        <end position="1048"/>
    </location>
</feature>
<feature type="transmembrane region" description="Helical" evidence="18">
    <location>
        <begin position="1060"/>
        <end position="1081"/>
    </location>
</feature>
<keyword evidence="11 16" id="KW-0186">Copper</keyword>
<dbReference type="EMBL" id="CAUWAG010000006">
    <property type="protein sequence ID" value="CAJ2504585.1"/>
    <property type="molecule type" value="Genomic_DNA"/>
</dbReference>
<name>A0AAI8VHN3_9PEZI</name>
<dbReference type="InterPro" id="IPR015798">
    <property type="entry name" value="Cu_amine_oxidase_C"/>
</dbReference>
<dbReference type="Pfam" id="PF02727">
    <property type="entry name" value="Cu_amine_oxidN2"/>
    <property type="match status" value="1"/>
</dbReference>
<evidence type="ECO:0000256" key="4">
    <source>
        <dbReference type="ARBA" id="ARBA00007983"/>
    </source>
</evidence>
<evidence type="ECO:0000256" key="7">
    <source>
        <dbReference type="ARBA" id="ARBA00022454"/>
    </source>
</evidence>
<feature type="transmembrane region" description="Helical" evidence="18">
    <location>
        <begin position="1356"/>
        <end position="1376"/>
    </location>
</feature>
<feature type="compositionally biased region" description="Acidic residues" evidence="17">
    <location>
        <begin position="1126"/>
        <end position="1139"/>
    </location>
</feature>
<evidence type="ECO:0000256" key="11">
    <source>
        <dbReference type="ARBA" id="ARBA00023008"/>
    </source>
</evidence>
<evidence type="ECO:0000256" key="17">
    <source>
        <dbReference type="SAM" id="MobiDB-lite"/>
    </source>
</evidence>
<dbReference type="GO" id="GO:0046982">
    <property type="term" value="F:protein heterodimerization activity"/>
    <property type="evidence" value="ECO:0007669"/>
    <property type="project" value="InterPro"/>
</dbReference>
<comment type="subcellular location">
    <subcellularLocation>
        <location evidence="3">Chromosome</location>
    </subcellularLocation>
    <subcellularLocation>
        <location evidence="2">Membrane</location>
        <topology evidence="2">Multi-pass membrane protein</topology>
    </subcellularLocation>
</comment>
<keyword evidence="9 14" id="KW-0801">TPQ</keyword>
<keyword evidence="18" id="KW-0812">Transmembrane</keyword>
<dbReference type="InterPro" id="IPR000164">
    <property type="entry name" value="Histone_H3/CENP-A"/>
</dbReference>
<keyword evidence="7" id="KW-0158">Chromosome</keyword>
<feature type="modified residue" description="2',4',5'-topaquinone" evidence="15">
    <location>
        <position position="419"/>
    </location>
</feature>
<evidence type="ECO:0000256" key="10">
    <source>
        <dbReference type="ARBA" id="ARBA00023002"/>
    </source>
</evidence>
<dbReference type="PANTHER" id="PTHR10638:SF91">
    <property type="entry name" value="AMINE OXIDASE"/>
    <property type="match status" value="1"/>
</dbReference>
<comment type="subunit">
    <text evidence="6">Homodimer.</text>
</comment>
<keyword evidence="13" id="KW-0238">DNA-binding</keyword>
<accession>A0AAI8VHN3</accession>
<dbReference type="PANTHER" id="PTHR10638">
    <property type="entry name" value="COPPER AMINE OXIDASE"/>
    <property type="match status" value="1"/>
</dbReference>
<keyword evidence="21" id="KW-1185">Reference proteome</keyword>
<comment type="similarity">
    <text evidence="4 16">Belongs to the copper/topaquinone oxidase family.</text>
</comment>
<feature type="region of interest" description="Disordered" evidence="17">
    <location>
        <begin position="1109"/>
        <end position="1166"/>
    </location>
</feature>
<dbReference type="SUPFAM" id="SSF54416">
    <property type="entry name" value="Amine oxidase N-terminal region"/>
    <property type="match status" value="2"/>
</dbReference>
<evidence type="ECO:0000256" key="13">
    <source>
        <dbReference type="ARBA" id="ARBA00023269"/>
    </source>
</evidence>
<dbReference type="GO" id="GO:0008131">
    <property type="term" value="F:primary methylamine oxidase activity"/>
    <property type="evidence" value="ECO:0007669"/>
    <property type="project" value="InterPro"/>
</dbReference>
<dbReference type="CDD" id="cd17330">
    <property type="entry name" value="MFS_SLC46_TetA_like"/>
    <property type="match status" value="1"/>
</dbReference>
<evidence type="ECO:0000256" key="6">
    <source>
        <dbReference type="ARBA" id="ARBA00011738"/>
    </source>
</evidence>
<evidence type="ECO:0000256" key="18">
    <source>
        <dbReference type="SAM" id="Phobius"/>
    </source>
</evidence>
<feature type="non-terminal residue" evidence="20">
    <location>
        <position position="1568"/>
    </location>
</feature>
<dbReference type="Pfam" id="PF07690">
    <property type="entry name" value="MFS_1"/>
    <property type="match status" value="1"/>
</dbReference>
<comment type="similarity">
    <text evidence="5">Belongs to the histone H3 family.</text>
</comment>
<dbReference type="GO" id="GO:0016020">
    <property type="term" value="C:membrane"/>
    <property type="evidence" value="ECO:0007669"/>
    <property type="project" value="UniProtKB-SubCell"/>
</dbReference>
<feature type="region of interest" description="Disordered" evidence="17">
    <location>
        <begin position="1446"/>
        <end position="1480"/>
    </location>
</feature>
<evidence type="ECO:0000256" key="5">
    <source>
        <dbReference type="ARBA" id="ARBA00010343"/>
    </source>
</evidence>
<dbReference type="PROSITE" id="PS50850">
    <property type="entry name" value="MFS"/>
    <property type="match status" value="1"/>
</dbReference>
<dbReference type="Pfam" id="PF01179">
    <property type="entry name" value="Cu_amine_oxid"/>
    <property type="match status" value="1"/>
</dbReference>
<feature type="active site" description="Schiff-base intermediate with substrate; via topaquinone" evidence="14">
    <location>
        <position position="419"/>
    </location>
</feature>
<dbReference type="SUPFAM" id="SSF103473">
    <property type="entry name" value="MFS general substrate transporter"/>
    <property type="match status" value="1"/>
</dbReference>
<protein>
    <recommendedName>
        <fullName evidence="16">Amine oxidase</fullName>
        <ecNumber evidence="16">1.4.3.-</ecNumber>
    </recommendedName>
</protein>
<keyword evidence="18" id="KW-1133">Transmembrane helix</keyword>
<dbReference type="Gene3D" id="3.10.450.40">
    <property type="match status" value="2"/>
</dbReference>
<feature type="transmembrane region" description="Helical" evidence="18">
    <location>
        <begin position="773"/>
        <end position="794"/>
    </location>
</feature>
<dbReference type="GO" id="GO:0003677">
    <property type="term" value="F:DNA binding"/>
    <property type="evidence" value="ECO:0007669"/>
    <property type="project" value="InterPro"/>
</dbReference>
<comment type="PTM">
    <text evidence="15 16">Topaquinone (TPQ) is generated by copper-dependent autoxidation of a specific tyrosyl residue.</text>
</comment>
<dbReference type="InterPro" id="IPR000269">
    <property type="entry name" value="Cu_amine_oxidase"/>
</dbReference>
<feature type="transmembrane region" description="Helical" evidence="18">
    <location>
        <begin position="969"/>
        <end position="986"/>
    </location>
</feature>
<feature type="region of interest" description="Disordered" evidence="17">
    <location>
        <begin position="747"/>
        <end position="766"/>
    </location>
</feature>
<evidence type="ECO:0000256" key="9">
    <source>
        <dbReference type="ARBA" id="ARBA00022772"/>
    </source>
</evidence>
<dbReference type="InterPro" id="IPR036460">
    <property type="entry name" value="Cu_amine_oxidase_C_sf"/>
</dbReference>
<comment type="caution">
    <text evidence="20">The sequence shown here is derived from an EMBL/GenBank/DDBJ whole genome shotgun (WGS) entry which is preliminary data.</text>
</comment>
<reference evidence="20" key="1">
    <citation type="submission" date="2023-10" db="EMBL/GenBank/DDBJ databases">
        <authorList>
            <person name="Hackl T."/>
        </authorList>
    </citation>
    <scope>NUCLEOTIDE SEQUENCE</scope>
</reference>
<feature type="transmembrane region" description="Helical" evidence="18">
    <location>
        <begin position="1287"/>
        <end position="1308"/>
    </location>
</feature>
<feature type="region of interest" description="Disordered" evidence="17">
    <location>
        <begin position="806"/>
        <end position="843"/>
    </location>
</feature>
<dbReference type="PRINTS" id="PR00622">
    <property type="entry name" value="HISTONEH3"/>
</dbReference>
<dbReference type="GO" id="GO:0048038">
    <property type="term" value="F:quinone binding"/>
    <property type="evidence" value="ECO:0007669"/>
    <property type="project" value="InterPro"/>
</dbReference>
<dbReference type="GO" id="GO:0009308">
    <property type="term" value="P:amine metabolic process"/>
    <property type="evidence" value="ECO:0007669"/>
    <property type="project" value="UniProtKB-UniRule"/>
</dbReference>
<dbReference type="InterPro" id="IPR007125">
    <property type="entry name" value="H2A/H2B/H3"/>
</dbReference>
<evidence type="ECO:0000256" key="12">
    <source>
        <dbReference type="ARBA" id="ARBA00023157"/>
    </source>
</evidence>
<keyword evidence="18" id="KW-0472">Membrane</keyword>
<comment type="cofactor">
    <cofactor evidence="16">
        <name>Cu cation</name>
        <dbReference type="ChEBI" id="CHEBI:23378"/>
    </cofactor>
    <text evidence="16">Contains 1 topaquinone per subunit.</text>
</comment>
<dbReference type="InterPro" id="IPR011701">
    <property type="entry name" value="MFS"/>
</dbReference>
<dbReference type="GO" id="GO:0022857">
    <property type="term" value="F:transmembrane transporter activity"/>
    <property type="evidence" value="ECO:0007669"/>
    <property type="project" value="InterPro"/>
</dbReference>
<keyword evidence="13" id="KW-0544">Nucleosome core</keyword>
<keyword evidence="8 16" id="KW-0479">Metal-binding</keyword>
<feature type="transmembrane region" description="Helical" evidence="18">
    <location>
        <begin position="937"/>
        <end position="957"/>
    </location>
</feature>
<evidence type="ECO:0000256" key="14">
    <source>
        <dbReference type="PIRSR" id="PIRSR600269-50"/>
    </source>
</evidence>
<dbReference type="SMART" id="SM00428">
    <property type="entry name" value="H3"/>
    <property type="match status" value="1"/>
</dbReference>
<dbReference type="Pfam" id="PF00125">
    <property type="entry name" value="Histone"/>
    <property type="match status" value="1"/>
</dbReference>
<feature type="compositionally biased region" description="Low complexity" evidence="17">
    <location>
        <begin position="815"/>
        <end position="824"/>
    </location>
</feature>
<organism evidence="20 21">
    <name type="scientific">Anthostomella pinea</name>
    <dbReference type="NCBI Taxonomy" id="933095"/>
    <lineage>
        <taxon>Eukaryota</taxon>
        <taxon>Fungi</taxon>
        <taxon>Dikarya</taxon>
        <taxon>Ascomycota</taxon>
        <taxon>Pezizomycotina</taxon>
        <taxon>Sordariomycetes</taxon>
        <taxon>Xylariomycetidae</taxon>
        <taxon>Xylariales</taxon>
        <taxon>Xylariaceae</taxon>
        <taxon>Anthostomella</taxon>
    </lineage>
</organism>
<feature type="transmembrane region" description="Helical" evidence="18">
    <location>
        <begin position="1246"/>
        <end position="1267"/>
    </location>
</feature>
<feature type="transmembrane region" description="Helical" evidence="18">
    <location>
        <begin position="1214"/>
        <end position="1234"/>
    </location>
</feature>
<feature type="region of interest" description="Disordered" evidence="17">
    <location>
        <begin position="859"/>
        <end position="890"/>
    </location>
</feature>
<feature type="active site" description="Proton acceptor" evidence="14">
    <location>
        <position position="335"/>
    </location>
</feature>
<dbReference type="CDD" id="cd22911">
    <property type="entry name" value="HFD_H3"/>
    <property type="match status" value="1"/>
</dbReference>